<dbReference type="InterPro" id="IPR035919">
    <property type="entry name" value="EAL_sf"/>
</dbReference>
<dbReference type="PANTHER" id="PTHR33121:SF70">
    <property type="entry name" value="SIGNALING PROTEIN YKOW"/>
    <property type="match status" value="1"/>
</dbReference>
<accession>A0A2G3PJU8</accession>
<organism evidence="3 4">
    <name type="scientific">Williamsia marianensis</name>
    <dbReference type="NCBI Taxonomy" id="85044"/>
    <lineage>
        <taxon>Bacteria</taxon>
        <taxon>Bacillati</taxon>
        <taxon>Actinomycetota</taxon>
        <taxon>Actinomycetes</taxon>
        <taxon>Mycobacteriales</taxon>
        <taxon>Nocardiaceae</taxon>
        <taxon>Williamsia</taxon>
    </lineage>
</organism>
<sequence>MGETRVFTSKPGWQGGSRVPRPPVVSGRSLDTDPDFRTAVDGIGMERLAVVVIGLDPTGLLAAAEGWELTERLRPAMGTAIRELLSPRADVFLGPYDHKLLVVFDAVANAPDKVVTELTERMSRPTKVDDDEYFVQARLGVASAADVPTAASPSQLVQAALAAVHSALVTDVAVSYADPESIGRLHREVARTTELSKSVGSDFELFYQPIVDINSLKAVGYESLLRWRVGGEIRPPADFLDAAEETSLIVPIGRLGVIAALHQLAKWHAESGDLGLFMSVNFSVRQLSDPGLVKLIQAGLDATGVPPSTLWIEVTERDLIRIGSPATQTLVELDELGCIVCVDDLGTGYAALRYMVEQPVKVVKVDRSLINKVGTDNTIRTIVRAVCSLSDSLGITTVAEGVEHDSELQGLRELGFTTVQGYLFGKPAPAESFDNTHH</sequence>
<evidence type="ECO:0000313" key="3">
    <source>
        <dbReference type="EMBL" id="PHV65392.1"/>
    </source>
</evidence>
<evidence type="ECO:0000256" key="1">
    <source>
        <dbReference type="SAM" id="MobiDB-lite"/>
    </source>
</evidence>
<comment type="caution">
    <text evidence="3">The sequence shown here is derived from an EMBL/GenBank/DDBJ whole genome shotgun (WGS) entry which is preliminary data.</text>
</comment>
<dbReference type="PANTHER" id="PTHR33121">
    <property type="entry name" value="CYCLIC DI-GMP PHOSPHODIESTERASE PDEF"/>
    <property type="match status" value="1"/>
</dbReference>
<reference evidence="3 4" key="1">
    <citation type="submission" date="2017-10" db="EMBL/GenBank/DDBJ databases">
        <title>The draft genome sequence of Williamsia sp. BULT 1.1 isolated from the semi-arid grassland soils from South Africa.</title>
        <authorList>
            <person name="Kabwe M.H."/>
            <person name="Govender N."/>
            <person name="Mutseka Lunga P."/>
            <person name="Vikram S."/>
            <person name="Makhalanyane T.P."/>
        </authorList>
    </citation>
    <scope>NUCLEOTIDE SEQUENCE [LARGE SCALE GENOMIC DNA]</scope>
    <source>
        <strain evidence="3 4">BULT 1.1</strain>
    </source>
</reference>
<evidence type="ECO:0000259" key="2">
    <source>
        <dbReference type="PROSITE" id="PS50883"/>
    </source>
</evidence>
<dbReference type="InterPro" id="IPR050706">
    <property type="entry name" value="Cyclic-di-GMP_PDE-like"/>
</dbReference>
<dbReference type="PROSITE" id="PS50883">
    <property type="entry name" value="EAL"/>
    <property type="match status" value="1"/>
</dbReference>
<dbReference type="EMBL" id="PEBD01000010">
    <property type="protein sequence ID" value="PHV65392.1"/>
    <property type="molecule type" value="Genomic_DNA"/>
</dbReference>
<gene>
    <name evidence="3" type="ORF">CSW57_16565</name>
</gene>
<dbReference type="Proteomes" id="UP000225108">
    <property type="component" value="Unassembled WGS sequence"/>
</dbReference>
<feature type="region of interest" description="Disordered" evidence="1">
    <location>
        <begin position="1"/>
        <end position="30"/>
    </location>
</feature>
<dbReference type="CDD" id="cd01948">
    <property type="entry name" value="EAL"/>
    <property type="match status" value="1"/>
</dbReference>
<feature type="domain" description="EAL" evidence="2">
    <location>
        <begin position="182"/>
        <end position="438"/>
    </location>
</feature>
<dbReference type="InterPro" id="IPR001633">
    <property type="entry name" value="EAL_dom"/>
</dbReference>
<dbReference type="AlphaFoldDB" id="A0A2G3PJU8"/>
<dbReference type="SUPFAM" id="SSF141868">
    <property type="entry name" value="EAL domain-like"/>
    <property type="match status" value="1"/>
</dbReference>
<proteinExistence type="predicted"/>
<dbReference type="Pfam" id="PF00563">
    <property type="entry name" value="EAL"/>
    <property type="match status" value="1"/>
</dbReference>
<dbReference type="GO" id="GO:0071111">
    <property type="term" value="F:cyclic-guanylate-specific phosphodiesterase activity"/>
    <property type="evidence" value="ECO:0007669"/>
    <property type="project" value="InterPro"/>
</dbReference>
<name>A0A2G3PJU8_WILMA</name>
<dbReference type="SMART" id="SM00052">
    <property type="entry name" value="EAL"/>
    <property type="match status" value="1"/>
</dbReference>
<protein>
    <recommendedName>
        <fullName evidence="2">EAL domain-containing protein</fullName>
    </recommendedName>
</protein>
<evidence type="ECO:0000313" key="4">
    <source>
        <dbReference type="Proteomes" id="UP000225108"/>
    </source>
</evidence>
<dbReference type="Gene3D" id="3.20.20.450">
    <property type="entry name" value="EAL domain"/>
    <property type="match status" value="1"/>
</dbReference>